<name>A0AA35R3H2_GEOBA</name>
<evidence type="ECO:0000313" key="3">
    <source>
        <dbReference type="Proteomes" id="UP001174909"/>
    </source>
</evidence>
<dbReference type="EMBL" id="CASHTH010000443">
    <property type="protein sequence ID" value="CAI8001488.1"/>
    <property type="molecule type" value="Genomic_DNA"/>
</dbReference>
<feature type="compositionally biased region" description="Low complexity" evidence="1">
    <location>
        <begin position="378"/>
        <end position="392"/>
    </location>
</feature>
<organism evidence="2 3">
    <name type="scientific">Geodia barretti</name>
    <name type="common">Barrett's horny sponge</name>
    <dbReference type="NCBI Taxonomy" id="519541"/>
    <lineage>
        <taxon>Eukaryota</taxon>
        <taxon>Metazoa</taxon>
        <taxon>Porifera</taxon>
        <taxon>Demospongiae</taxon>
        <taxon>Heteroscleromorpha</taxon>
        <taxon>Tetractinellida</taxon>
        <taxon>Astrophorina</taxon>
        <taxon>Geodiidae</taxon>
        <taxon>Geodia</taxon>
    </lineage>
</organism>
<feature type="compositionally biased region" description="Basic and acidic residues" evidence="1">
    <location>
        <begin position="348"/>
        <end position="357"/>
    </location>
</feature>
<comment type="caution">
    <text evidence="2">The sequence shown here is derived from an EMBL/GenBank/DDBJ whole genome shotgun (WGS) entry which is preliminary data.</text>
</comment>
<evidence type="ECO:0000313" key="2">
    <source>
        <dbReference type="EMBL" id="CAI8001488.1"/>
    </source>
</evidence>
<accession>A0AA35R3H2</accession>
<dbReference type="InterPro" id="IPR036770">
    <property type="entry name" value="Ankyrin_rpt-contain_sf"/>
</dbReference>
<feature type="region of interest" description="Disordered" evidence="1">
    <location>
        <begin position="376"/>
        <end position="482"/>
    </location>
</feature>
<sequence>MGRRAPVTTGKRRNPASRPECWTKLLRGKKLVDISRNVLSQRDIYTKYTVVHALASSKYQKIVLQEEFTFLAQNNLMGKLLAKDRDGDMPLQSAVYSGADPETIDFILNFNHDARKKMLENRNKYAETALEWCLSQELVDIFRLLLEHSIKCRALEDLTSTRKGNVQCSTLLHQCIEGRHVKILRTYMEVCIKEEAKISLCPVDEKGRTPWNYLICYKEDEIEIFKEIILILQKHKINLSSLHVNKCSKETMLHMAYRLNRPQFIACLEETCGSTVDQFNRKPQQRDRRLTKGRPLPQHPQPKIQQRAQPPQVHALRKPKASRTHKPTSYPQAGVVHKPMSPQASIARETRASHEQMRQQQATLFAEPTLHPQASIAHEPQPSHQSAHQPQSREPTSLPQASVAHEHRSPKPSHKQTHQLQAGVVHNKHKSSKAHPAQKASWPQHSAVQKVRCASVEQGTKSPKARASLQPPPSQVGVASHPAIQPPFQNWCALGKANRS</sequence>
<feature type="region of interest" description="Disordered" evidence="1">
    <location>
        <begin position="279"/>
        <end position="359"/>
    </location>
</feature>
<dbReference type="Proteomes" id="UP001174909">
    <property type="component" value="Unassembled WGS sequence"/>
</dbReference>
<dbReference type="AlphaFoldDB" id="A0AA35R3H2"/>
<feature type="compositionally biased region" description="Basic residues" evidence="1">
    <location>
        <begin position="315"/>
        <end position="326"/>
    </location>
</feature>
<keyword evidence="3" id="KW-1185">Reference proteome</keyword>
<proteinExistence type="predicted"/>
<dbReference type="Gene3D" id="1.25.40.20">
    <property type="entry name" value="Ankyrin repeat-containing domain"/>
    <property type="match status" value="1"/>
</dbReference>
<reference evidence="2" key="1">
    <citation type="submission" date="2023-03" db="EMBL/GenBank/DDBJ databases">
        <authorList>
            <person name="Steffen K."/>
            <person name="Cardenas P."/>
        </authorList>
    </citation>
    <scope>NUCLEOTIDE SEQUENCE</scope>
</reference>
<evidence type="ECO:0000256" key="1">
    <source>
        <dbReference type="SAM" id="MobiDB-lite"/>
    </source>
</evidence>
<gene>
    <name evidence="2" type="ORF">GBAR_LOCUS3199</name>
</gene>
<protein>
    <submittedName>
        <fullName evidence="2">Uncharacterized protein</fullName>
    </submittedName>
</protein>
<dbReference type="SUPFAM" id="SSF48403">
    <property type="entry name" value="Ankyrin repeat"/>
    <property type="match status" value="1"/>
</dbReference>